<dbReference type="SUPFAM" id="SSF51735">
    <property type="entry name" value="NAD(P)-binding Rossmann-fold domains"/>
    <property type="match status" value="1"/>
</dbReference>
<evidence type="ECO:0000259" key="1">
    <source>
        <dbReference type="Pfam" id="PF13460"/>
    </source>
</evidence>
<gene>
    <name evidence="2" type="ORF">GMB86_07060</name>
</gene>
<name>A0A6N8CNT9_9BACI</name>
<dbReference type="Proteomes" id="UP000440978">
    <property type="component" value="Unassembled WGS sequence"/>
</dbReference>
<dbReference type="Pfam" id="PF13460">
    <property type="entry name" value="NAD_binding_10"/>
    <property type="match status" value="1"/>
</dbReference>
<proteinExistence type="predicted"/>
<reference evidence="2 3" key="1">
    <citation type="submission" date="2019-11" db="EMBL/GenBank/DDBJ databases">
        <title>Terrilactibacillus tamarindus sp. nov. BCM23-1 isolated from bark of Tamarindus indica.</title>
        <authorList>
            <person name="Kingkaew E."/>
            <person name="Tanasupawat S."/>
        </authorList>
    </citation>
    <scope>NUCLEOTIDE SEQUENCE [LARGE SCALE GENOMIC DNA]</scope>
    <source>
        <strain evidence="2 3">BCM23-1</strain>
    </source>
</reference>
<dbReference type="PANTHER" id="PTHR15020:SF50">
    <property type="entry name" value="UPF0659 PROTEIN YMR090W"/>
    <property type="match status" value="1"/>
</dbReference>
<dbReference type="PANTHER" id="PTHR15020">
    <property type="entry name" value="FLAVIN REDUCTASE-RELATED"/>
    <property type="match status" value="1"/>
</dbReference>
<sequence length="214" mass="23008">MKVFVVGANGQIGKQIVSLLSKSDQHEVCAMVRSEEQASKYKDLGVEARVANLEGTVDRISEAMIGSDAVVFSAGSGGATGSDKTLLVDLDGAAKTIEAAEQAGVNRFIMVSAIQAHNRENWNESIKPYYVAKHYADKILVGSSLNYTIVRPGGLVNEPGRGKVTISENLERGYIPREDVANVIVAALGEEHTYRRSFDLTSGETSITEALKSF</sequence>
<accession>A0A6N8CNT9</accession>
<organism evidence="2 3">
    <name type="scientific">Terrilactibacillus tamarindi</name>
    <dbReference type="NCBI Taxonomy" id="2599694"/>
    <lineage>
        <taxon>Bacteria</taxon>
        <taxon>Bacillati</taxon>
        <taxon>Bacillota</taxon>
        <taxon>Bacilli</taxon>
        <taxon>Bacillales</taxon>
        <taxon>Bacillaceae</taxon>
        <taxon>Terrilactibacillus</taxon>
    </lineage>
</organism>
<dbReference type="RefSeq" id="WP_155218142.1">
    <property type="nucleotide sequence ID" value="NZ_WNHB01000009.1"/>
</dbReference>
<dbReference type="AlphaFoldDB" id="A0A6N8CNT9"/>
<evidence type="ECO:0000313" key="2">
    <source>
        <dbReference type="EMBL" id="MTT31772.1"/>
    </source>
</evidence>
<comment type="caution">
    <text evidence="2">The sequence shown here is derived from an EMBL/GenBank/DDBJ whole genome shotgun (WGS) entry which is preliminary data.</text>
</comment>
<dbReference type="InterPro" id="IPR036291">
    <property type="entry name" value="NAD(P)-bd_dom_sf"/>
</dbReference>
<dbReference type="EMBL" id="WNHB01000009">
    <property type="protein sequence ID" value="MTT31772.1"/>
    <property type="molecule type" value="Genomic_DNA"/>
</dbReference>
<dbReference type="InterPro" id="IPR016040">
    <property type="entry name" value="NAD(P)-bd_dom"/>
</dbReference>
<dbReference type="OrthoDB" id="9803892at2"/>
<feature type="domain" description="NAD(P)-binding" evidence="1">
    <location>
        <begin position="7"/>
        <end position="190"/>
    </location>
</feature>
<keyword evidence="3" id="KW-1185">Reference proteome</keyword>
<protein>
    <submittedName>
        <fullName evidence="2">NAD(P)H-binding protein</fullName>
    </submittedName>
</protein>
<dbReference type="CDD" id="cd05243">
    <property type="entry name" value="SDR_a5"/>
    <property type="match status" value="1"/>
</dbReference>
<dbReference type="Gene3D" id="3.40.50.720">
    <property type="entry name" value="NAD(P)-binding Rossmann-like Domain"/>
    <property type="match status" value="1"/>
</dbReference>
<evidence type="ECO:0000313" key="3">
    <source>
        <dbReference type="Proteomes" id="UP000440978"/>
    </source>
</evidence>